<dbReference type="InterPro" id="IPR008978">
    <property type="entry name" value="HSP20-like_chaperone"/>
</dbReference>
<dbReference type="Proteomes" id="UP000274082">
    <property type="component" value="Chromosome 32"/>
</dbReference>
<feature type="compositionally biased region" description="Low complexity" evidence="11">
    <location>
        <begin position="174"/>
        <end position="189"/>
    </location>
</feature>
<dbReference type="InterPro" id="IPR037894">
    <property type="entry name" value="CS_DYX1C1"/>
</dbReference>
<dbReference type="Pfam" id="PF21413">
    <property type="entry name" value="SHQ1-like_CS"/>
    <property type="match status" value="1"/>
</dbReference>
<feature type="region of interest" description="Disordered" evidence="11">
    <location>
        <begin position="169"/>
        <end position="199"/>
    </location>
</feature>
<evidence type="ECO:0000256" key="5">
    <source>
        <dbReference type="ARBA" id="ARBA00022803"/>
    </source>
</evidence>
<evidence type="ECO:0000256" key="4">
    <source>
        <dbReference type="ARBA" id="ARBA00022737"/>
    </source>
</evidence>
<dbReference type="PANTHER" id="PTHR46492:SF1">
    <property type="entry name" value="DYNEIN AXONEMAL ASSEMBLY FACTOR 4"/>
    <property type="match status" value="1"/>
</dbReference>
<keyword evidence="14" id="KW-1185">Reference proteome</keyword>
<dbReference type="GO" id="GO:0005634">
    <property type="term" value="C:nucleus"/>
    <property type="evidence" value="ECO:0007669"/>
    <property type="project" value="UniProtKB-SubCell"/>
</dbReference>
<evidence type="ECO:0000256" key="2">
    <source>
        <dbReference type="ARBA" id="ARBA00004487"/>
    </source>
</evidence>
<evidence type="ECO:0000256" key="3">
    <source>
        <dbReference type="ARBA" id="ARBA00022490"/>
    </source>
</evidence>
<feature type="region of interest" description="Disordered" evidence="11">
    <location>
        <begin position="508"/>
        <end position="530"/>
    </location>
</feature>
<dbReference type="InterPro" id="IPR048696">
    <property type="entry name" value="SHQ1-like_CS"/>
</dbReference>
<dbReference type="PROSITE" id="PS51203">
    <property type="entry name" value="CS"/>
    <property type="match status" value="1"/>
</dbReference>
<dbReference type="InterPro" id="IPR052004">
    <property type="entry name" value="Dynein_assembly_factor_4"/>
</dbReference>
<feature type="domain" description="CS" evidence="12">
    <location>
        <begin position="2"/>
        <end position="92"/>
    </location>
</feature>
<evidence type="ECO:0000256" key="10">
    <source>
        <dbReference type="ARBA" id="ARBA00024430"/>
    </source>
</evidence>
<dbReference type="AlphaFoldDB" id="A0A3S7X5V3"/>
<dbReference type="FunFam" id="2.60.40.790:FF:000106">
    <property type="entry name" value="CS_domain/TPR_repeat/Tetratricopeptide_repeat_-_putative"/>
    <property type="match status" value="1"/>
</dbReference>
<dbReference type="SUPFAM" id="SSF49764">
    <property type="entry name" value="HSP20-like chaperones"/>
    <property type="match status" value="1"/>
</dbReference>
<accession>A0A3S7X5V3</accession>
<evidence type="ECO:0000256" key="1">
    <source>
        <dbReference type="ARBA" id="ARBA00004123"/>
    </source>
</evidence>
<dbReference type="FunFam" id="1.25.40.10:FF:000962">
    <property type="entry name" value="CS_domain/TPR_repeat/Tetratricopeptide_repeat"/>
    <property type="match status" value="1"/>
</dbReference>
<comment type="subcellular location">
    <subcellularLocation>
        <location evidence="2">Cell projection</location>
        <location evidence="2">Neuron projection</location>
    </subcellularLocation>
    <subcellularLocation>
        <location evidence="9">Dynein axonemal particle</location>
    </subcellularLocation>
    <subcellularLocation>
        <location evidence="1">Nucleus</location>
    </subcellularLocation>
</comment>
<dbReference type="GO" id="GO:0036159">
    <property type="term" value="P:inner dynein arm assembly"/>
    <property type="evidence" value="ECO:0007669"/>
    <property type="project" value="TreeGrafter"/>
</dbReference>
<dbReference type="FunFam" id="1.25.40.10:FF:002508">
    <property type="entry name" value="CS_domain/TPR_repeat/Tetratricopeptide_repeat_-_putative"/>
    <property type="match status" value="1"/>
</dbReference>
<organism evidence="13 14">
    <name type="scientific">Leishmania donovani</name>
    <dbReference type="NCBI Taxonomy" id="5661"/>
    <lineage>
        <taxon>Eukaryota</taxon>
        <taxon>Discoba</taxon>
        <taxon>Euglenozoa</taxon>
        <taxon>Kinetoplastea</taxon>
        <taxon>Metakinetoplastina</taxon>
        <taxon>Trypanosomatida</taxon>
        <taxon>Trypanosomatidae</taxon>
        <taxon>Leishmaniinae</taxon>
        <taxon>Leishmania</taxon>
    </lineage>
</organism>
<keyword evidence="7" id="KW-0539">Nucleus</keyword>
<evidence type="ECO:0000256" key="6">
    <source>
        <dbReference type="ARBA" id="ARBA00022902"/>
    </source>
</evidence>
<dbReference type="GO" id="GO:0120293">
    <property type="term" value="C:dynein axonemal particle"/>
    <property type="evidence" value="ECO:0007669"/>
    <property type="project" value="UniProtKB-SubCell"/>
</dbReference>
<reference evidence="13 14" key="1">
    <citation type="journal article" date="2018" name="Sci. Rep.">
        <title>A complete Leishmania donovani reference genome identifies novel genetic variations associated with virulence.</title>
        <authorList>
            <person name="Lypaczewski P."/>
            <person name="Hoshizaki J."/>
            <person name="Zhang W.-W."/>
            <person name="McCall L.-I."/>
            <person name="Torcivia-Rodriguez J."/>
            <person name="Simonyan V."/>
            <person name="Kaur A."/>
            <person name="Dewar K."/>
            <person name="Matlashewski G."/>
        </authorList>
    </citation>
    <scope>NUCLEOTIDE SEQUENCE [LARGE SCALE GENOMIC DNA]</scope>
    <source>
        <strain evidence="13 14">LdCL</strain>
    </source>
</reference>
<keyword evidence="6" id="KW-0524">Neurogenesis</keyword>
<evidence type="ECO:0000256" key="8">
    <source>
        <dbReference type="ARBA" id="ARBA00023273"/>
    </source>
</evidence>
<dbReference type="GO" id="GO:0003341">
    <property type="term" value="P:cilium movement"/>
    <property type="evidence" value="ECO:0007669"/>
    <property type="project" value="InterPro"/>
</dbReference>
<evidence type="ECO:0000313" key="14">
    <source>
        <dbReference type="Proteomes" id="UP000274082"/>
    </source>
</evidence>
<dbReference type="VEuPathDB" id="TriTrypDB:LDHU3_32.3770"/>
<gene>
    <name evidence="13" type="ORF">LdCL_320035900</name>
</gene>
<dbReference type="VEuPathDB" id="TriTrypDB:LdCL_320035900"/>
<keyword evidence="8" id="KW-0966">Cell projection</keyword>
<evidence type="ECO:0000256" key="7">
    <source>
        <dbReference type="ARBA" id="ARBA00023242"/>
    </source>
</evidence>
<dbReference type="Gene3D" id="1.25.40.10">
    <property type="entry name" value="Tetratricopeptide repeat domain"/>
    <property type="match status" value="2"/>
</dbReference>
<evidence type="ECO:0000256" key="9">
    <source>
        <dbReference type="ARBA" id="ARBA00024190"/>
    </source>
</evidence>
<dbReference type="InterPro" id="IPR011990">
    <property type="entry name" value="TPR-like_helical_dom_sf"/>
</dbReference>
<proteinExistence type="predicted"/>
<dbReference type="GO" id="GO:0036158">
    <property type="term" value="P:outer dynein arm assembly"/>
    <property type="evidence" value="ECO:0007669"/>
    <property type="project" value="TreeGrafter"/>
</dbReference>
<evidence type="ECO:0000259" key="12">
    <source>
        <dbReference type="PROSITE" id="PS51203"/>
    </source>
</evidence>
<evidence type="ECO:0000256" key="11">
    <source>
        <dbReference type="SAM" id="MobiDB-lite"/>
    </source>
</evidence>
<dbReference type="CDD" id="cd06469">
    <property type="entry name" value="p23_DYX1C1_like"/>
    <property type="match status" value="1"/>
</dbReference>
<dbReference type="OrthoDB" id="348005at2759"/>
<dbReference type="SMART" id="SM00028">
    <property type="entry name" value="TPR"/>
    <property type="match status" value="5"/>
</dbReference>
<sequence length="639" mass="70251">MPVKPQFTWEQTGEDVLLHITIKGCKKDAVDVLIADVFVKVNAPPQYLLALDLLHAIDSSKSSQYFTDAQDGIILHVKLHKAEVGRVWDALSVRQSSVGKQALLQRRQESMQRAEQQYRAQLDARVTQREMEKRRMLEAQWEVEKVQRAQIEQRVKEEKDAAETELYAWEDSHTTPAADTASASPLPLANTKLASPPPHSAEIAAAATAAATAASSPLPATAEVAPSVTPALSSSVATPPAIRQVDTVNVTIDFTPKTFAMPTRSHGDEEYYRQSRYKPVSIEDTPMFWKERADKCYRTQQWKAAANAYSESIKRDGAFLTCVMNRSACYLQMADYKRAIEDCSLALTMLANTPASEVTQERYRGLMTKLHARRGAAYCWADDLKSGVADLRMAAAYGDPTSDDDVAADLAMIEAQMKERGITEVDARADPLSTRMQEAAAQYYQGSYEAAEATYNAILKEQPFHMKAQGNLAAVLLRAGKFTQALQVCDGILQFCSEVAAALEQPGGLAGDQLDSDDEEDEDEDEPGWAASKTASALEEVEGASNKDALVRQRRAAAKKLGEQSGHVYMLLKAYVRSAAALCGMKEYHKAHGCLERALRITPYDNDLRDDCNRLAEKIRMDTLIAASAGSARVQKAAA</sequence>
<dbReference type="EMBL" id="CP029531">
    <property type="protein sequence ID" value="AYU81850.1"/>
    <property type="molecule type" value="Genomic_DNA"/>
</dbReference>
<dbReference type="InterPro" id="IPR019734">
    <property type="entry name" value="TPR_rpt"/>
</dbReference>
<protein>
    <recommendedName>
        <fullName evidence="10">Dynein axonemal assembly factor 4</fullName>
    </recommendedName>
</protein>
<dbReference type="PANTHER" id="PTHR46492">
    <property type="entry name" value="DYNEIN ASSEMBLY FACTOR 4, AXONEMAL"/>
    <property type="match status" value="1"/>
</dbReference>
<dbReference type="Pfam" id="PF13432">
    <property type="entry name" value="TPR_16"/>
    <property type="match status" value="1"/>
</dbReference>
<keyword evidence="3" id="KW-0963">Cytoplasm</keyword>
<feature type="compositionally biased region" description="Acidic residues" evidence="11">
    <location>
        <begin position="514"/>
        <end position="527"/>
    </location>
</feature>
<dbReference type="InterPro" id="IPR007052">
    <property type="entry name" value="CS_dom"/>
</dbReference>
<dbReference type="VEuPathDB" id="TriTrypDB:LdBPK_322990.1"/>
<evidence type="ECO:0000313" key="13">
    <source>
        <dbReference type="EMBL" id="AYU81850.1"/>
    </source>
</evidence>
<dbReference type="Gene3D" id="2.60.40.790">
    <property type="match status" value="1"/>
</dbReference>
<name>A0A3S7X5V3_LEIDO</name>
<keyword evidence="5" id="KW-0802">TPR repeat</keyword>
<dbReference type="SUPFAM" id="SSF48452">
    <property type="entry name" value="TPR-like"/>
    <property type="match status" value="2"/>
</dbReference>
<keyword evidence="4" id="KW-0677">Repeat</keyword>